<dbReference type="PANTHER" id="PTHR12411">
    <property type="entry name" value="CYSTEINE PROTEASE FAMILY C1-RELATED"/>
    <property type="match status" value="1"/>
</dbReference>
<comment type="caution">
    <text evidence="4">The sequence shown here is derived from an EMBL/GenBank/DDBJ whole genome shotgun (WGS) entry which is preliminary data.</text>
</comment>
<name>A0A0V0QIT1_PSEPJ</name>
<gene>
    <name evidence="4" type="ORF">PPERSA_06352</name>
</gene>
<organism evidence="4 5">
    <name type="scientific">Pseudocohnilembus persalinus</name>
    <name type="common">Ciliate</name>
    <dbReference type="NCBI Taxonomy" id="266149"/>
    <lineage>
        <taxon>Eukaryota</taxon>
        <taxon>Sar</taxon>
        <taxon>Alveolata</taxon>
        <taxon>Ciliophora</taxon>
        <taxon>Intramacronucleata</taxon>
        <taxon>Oligohymenophorea</taxon>
        <taxon>Scuticociliatia</taxon>
        <taxon>Philasterida</taxon>
        <taxon>Pseudocohnilembidae</taxon>
        <taxon>Pseudocohnilembus</taxon>
    </lineage>
</organism>
<comment type="similarity">
    <text evidence="1">Belongs to the peptidase C1 family.</text>
</comment>
<sequence>MTNEEFKQVYFNKENETLVTQNRQILNQHQEQNFQEQEENYILDSNDQIYKLDWNKEGAVTAVENQGDCGASWAFAVKSQIESLYYIQNDGEIELTPLSAQQMIDCILPKKVACKGAPVHLAFFYTKQAGLQSAASYPYNSGNGQAQNCQYDAKKVVFKPSTYSHLFMGTDPEAIRKQVSKYPVVALVEASNKIFQFYKSGVISSDFCGYELDHAVVITGFDFKKSSYSVGSPYWIVKNSWGPDWGENGFARILVSYSSPGVCGINQYTGYIRK</sequence>
<evidence type="ECO:0000256" key="1">
    <source>
        <dbReference type="ARBA" id="ARBA00008455"/>
    </source>
</evidence>
<dbReference type="GO" id="GO:0008234">
    <property type="term" value="F:cysteine-type peptidase activity"/>
    <property type="evidence" value="ECO:0007669"/>
    <property type="project" value="InterPro"/>
</dbReference>
<dbReference type="InterPro" id="IPR038765">
    <property type="entry name" value="Papain-like_cys_pep_sf"/>
</dbReference>
<dbReference type="EMBL" id="LDAU01000157">
    <property type="protein sequence ID" value="KRX02157.1"/>
    <property type="molecule type" value="Genomic_DNA"/>
</dbReference>
<evidence type="ECO:0000256" key="2">
    <source>
        <dbReference type="ARBA" id="ARBA00023145"/>
    </source>
</evidence>
<dbReference type="InterPro" id="IPR025660">
    <property type="entry name" value="Pept_his_AS"/>
</dbReference>
<evidence type="ECO:0000259" key="3">
    <source>
        <dbReference type="SMART" id="SM00645"/>
    </source>
</evidence>
<dbReference type="CDD" id="cd02248">
    <property type="entry name" value="Peptidase_C1A"/>
    <property type="match status" value="1"/>
</dbReference>
<protein>
    <recommendedName>
        <fullName evidence="3">Peptidase C1A papain C-terminal domain-containing protein</fullName>
    </recommendedName>
</protein>
<dbReference type="InterPro" id="IPR000668">
    <property type="entry name" value="Peptidase_C1A_C"/>
</dbReference>
<accession>A0A0V0QIT1</accession>
<evidence type="ECO:0000313" key="5">
    <source>
        <dbReference type="Proteomes" id="UP000054937"/>
    </source>
</evidence>
<dbReference type="SUPFAM" id="SSF54001">
    <property type="entry name" value="Cysteine proteinases"/>
    <property type="match status" value="1"/>
</dbReference>
<dbReference type="InterPro" id="IPR039417">
    <property type="entry name" value="Peptidase_C1A_papain-like"/>
</dbReference>
<reference evidence="4 5" key="1">
    <citation type="journal article" date="2015" name="Sci. Rep.">
        <title>Genome of the facultative scuticociliatosis pathogen Pseudocohnilembus persalinus provides insight into its virulence through horizontal gene transfer.</title>
        <authorList>
            <person name="Xiong J."/>
            <person name="Wang G."/>
            <person name="Cheng J."/>
            <person name="Tian M."/>
            <person name="Pan X."/>
            <person name="Warren A."/>
            <person name="Jiang C."/>
            <person name="Yuan D."/>
            <person name="Miao W."/>
        </authorList>
    </citation>
    <scope>NUCLEOTIDE SEQUENCE [LARGE SCALE GENOMIC DNA]</scope>
    <source>
        <strain evidence="4">36N120E</strain>
    </source>
</reference>
<dbReference type="InterPro" id="IPR013128">
    <property type="entry name" value="Peptidase_C1A"/>
</dbReference>
<dbReference type="PROSITE" id="PS00639">
    <property type="entry name" value="THIOL_PROTEASE_HIS"/>
    <property type="match status" value="1"/>
</dbReference>
<proteinExistence type="inferred from homology"/>
<feature type="domain" description="Peptidase C1A papain C-terminal" evidence="3">
    <location>
        <begin position="49"/>
        <end position="273"/>
    </location>
</feature>
<dbReference type="SMART" id="SM00645">
    <property type="entry name" value="Pept_C1"/>
    <property type="match status" value="1"/>
</dbReference>
<dbReference type="InParanoid" id="A0A0V0QIT1"/>
<dbReference type="Pfam" id="PF00112">
    <property type="entry name" value="Peptidase_C1"/>
    <property type="match status" value="1"/>
</dbReference>
<dbReference type="GO" id="GO:0006508">
    <property type="term" value="P:proteolysis"/>
    <property type="evidence" value="ECO:0007669"/>
    <property type="project" value="InterPro"/>
</dbReference>
<dbReference type="PRINTS" id="PR00705">
    <property type="entry name" value="PAPAIN"/>
</dbReference>
<keyword evidence="2" id="KW-0865">Zymogen</keyword>
<dbReference type="AlphaFoldDB" id="A0A0V0QIT1"/>
<keyword evidence="5" id="KW-1185">Reference proteome</keyword>
<dbReference type="Proteomes" id="UP000054937">
    <property type="component" value="Unassembled WGS sequence"/>
</dbReference>
<evidence type="ECO:0000313" key="4">
    <source>
        <dbReference type="EMBL" id="KRX02157.1"/>
    </source>
</evidence>
<dbReference type="OrthoDB" id="190265at2759"/>
<dbReference type="Gene3D" id="3.90.70.10">
    <property type="entry name" value="Cysteine proteinases"/>
    <property type="match status" value="1"/>
</dbReference>